<proteinExistence type="predicted"/>
<evidence type="ECO:0000313" key="3">
    <source>
        <dbReference type="Proteomes" id="UP001642260"/>
    </source>
</evidence>
<accession>A0ABC8IZP8</accession>
<comment type="caution">
    <text evidence="2">The sequence shown here is derived from an EMBL/GenBank/DDBJ whole genome shotgun (WGS) entry which is preliminary data.</text>
</comment>
<organism evidence="2 3">
    <name type="scientific">Eruca vesicaria subsp. sativa</name>
    <name type="common">Garden rocket</name>
    <name type="synonym">Eruca sativa</name>
    <dbReference type="NCBI Taxonomy" id="29727"/>
    <lineage>
        <taxon>Eukaryota</taxon>
        <taxon>Viridiplantae</taxon>
        <taxon>Streptophyta</taxon>
        <taxon>Embryophyta</taxon>
        <taxon>Tracheophyta</taxon>
        <taxon>Spermatophyta</taxon>
        <taxon>Magnoliopsida</taxon>
        <taxon>eudicotyledons</taxon>
        <taxon>Gunneridae</taxon>
        <taxon>Pentapetalae</taxon>
        <taxon>rosids</taxon>
        <taxon>malvids</taxon>
        <taxon>Brassicales</taxon>
        <taxon>Brassicaceae</taxon>
        <taxon>Brassiceae</taxon>
        <taxon>Eruca</taxon>
    </lineage>
</organism>
<sequence length="284" mass="31586">MKQLNLLMAPLVIPSSPLRLHPPSASSRVCSLSLSSQLRPPPRLCPSSLRRLRSLSPPPSPPSRRFSPLSPPLQFHPPPGPQPRSSPLVSLEARSPPEPPDPPDPPFDLVHLLFLNTAFSQQFSETLNWKSPLLNLTLVVSDDVVSLCWCADWFPHRFFPSKFRYPPLPLINLVVLWQLNGLMRHTSIHHVNWVLLNVYCPVYSVMEFVLFPISSSTLCGFGAGNVLLKIRDTSNIEVLIKGFLAMLKIVDCALVAASVSEFTSLIVVFNFQGVIPLYSSMLVV</sequence>
<evidence type="ECO:0000256" key="1">
    <source>
        <dbReference type="SAM" id="MobiDB-lite"/>
    </source>
</evidence>
<dbReference type="AlphaFoldDB" id="A0ABC8IZP8"/>
<protein>
    <submittedName>
        <fullName evidence="2">Uncharacterized protein</fullName>
    </submittedName>
</protein>
<keyword evidence="3" id="KW-1185">Reference proteome</keyword>
<evidence type="ECO:0000313" key="2">
    <source>
        <dbReference type="EMBL" id="CAH8298312.1"/>
    </source>
</evidence>
<reference evidence="2 3" key="1">
    <citation type="submission" date="2022-03" db="EMBL/GenBank/DDBJ databases">
        <authorList>
            <person name="Macdonald S."/>
            <person name="Ahmed S."/>
            <person name="Newling K."/>
        </authorList>
    </citation>
    <scope>NUCLEOTIDE SEQUENCE [LARGE SCALE GENOMIC DNA]</scope>
</reference>
<name>A0ABC8IZP8_ERUVS</name>
<gene>
    <name evidence="2" type="ORF">ERUC_LOCUS2342</name>
</gene>
<dbReference type="EMBL" id="CAKOAT010052710">
    <property type="protein sequence ID" value="CAH8298312.1"/>
    <property type="molecule type" value="Genomic_DNA"/>
</dbReference>
<dbReference type="Proteomes" id="UP001642260">
    <property type="component" value="Unassembled WGS sequence"/>
</dbReference>
<feature type="compositionally biased region" description="Pro residues" evidence="1">
    <location>
        <begin position="69"/>
        <end position="84"/>
    </location>
</feature>
<feature type="region of interest" description="Disordered" evidence="1">
    <location>
        <begin position="32"/>
        <end position="102"/>
    </location>
</feature>